<dbReference type="OrthoDB" id="406551at2759"/>
<accession>A0A6J8CIV4</accession>
<evidence type="ECO:0000313" key="1">
    <source>
        <dbReference type="EMBL" id="CAC5396383.1"/>
    </source>
</evidence>
<dbReference type="AlphaFoldDB" id="A0A6J8CIV4"/>
<gene>
    <name evidence="1" type="ORF">MCOR_30947</name>
</gene>
<keyword evidence="2" id="KW-1185">Reference proteome</keyword>
<reference evidence="1 2" key="1">
    <citation type="submission" date="2020-06" db="EMBL/GenBank/DDBJ databases">
        <authorList>
            <person name="Li R."/>
            <person name="Bekaert M."/>
        </authorList>
    </citation>
    <scope>NUCLEOTIDE SEQUENCE [LARGE SCALE GENOMIC DNA]</scope>
    <source>
        <strain evidence="2">wild</strain>
    </source>
</reference>
<organism evidence="1 2">
    <name type="scientific">Mytilus coruscus</name>
    <name type="common">Sea mussel</name>
    <dbReference type="NCBI Taxonomy" id="42192"/>
    <lineage>
        <taxon>Eukaryota</taxon>
        <taxon>Metazoa</taxon>
        <taxon>Spiralia</taxon>
        <taxon>Lophotrochozoa</taxon>
        <taxon>Mollusca</taxon>
        <taxon>Bivalvia</taxon>
        <taxon>Autobranchia</taxon>
        <taxon>Pteriomorphia</taxon>
        <taxon>Mytilida</taxon>
        <taxon>Mytiloidea</taxon>
        <taxon>Mytilidae</taxon>
        <taxon>Mytilinae</taxon>
        <taxon>Mytilus</taxon>
    </lineage>
</organism>
<evidence type="ECO:0000313" key="2">
    <source>
        <dbReference type="Proteomes" id="UP000507470"/>
    </source>
</evidence>
<protein>
    <submittedName>
        <fullName evidence="1">Uncharacterized protein</fullName>
    </submittedName>
</protein>
<dbReference type="Proteomes" id="UP000507470">
    <property type="component" value="Unassembled WGS sequence"/>
</dbReference>
<name>A0A6J8CIV4_MYTCO</name>
<dbReference type="EMBL" id="CACVKT020005610">
    <property type="protein sequence ID" value="CAC5396383.1"/>
    <property type="molecule type" value="Genomic_DNA"/>
</dbReference>
<sequence length="255" mass="28997">MKQANDIHDYFKVGTNSCENGMLIQEMTFSLPSETVVLLIHLTKTVLVAKVSFSTPPLWPSSYSVDFQEEGHTPGAKPLYRNKGSWYYDFKHNIGRFDKGAGQQDFACQQQAHHLSPNDLHAPCQLLFAKDTNMYVIYPNTQTCCTPCGEKEFCSLIKPDWLSNSTYVGTQVYEGSTCYGWAINGSTSKDYWFVTKMNVPCEYHQIPYRVSETIVSMNFTQESYKTDEPDQSLFLIPSYCKEKCPATVLSLQTFP</sequence>
<proteinExistence type="predicted"/>